<dbReference type="Proteomes" id="UP000552097">
    <property type="component" value="Unassembled WGS sequence"/>
</dbReference>
<dbReference type="PANTHER" id="PTHR45527:SF1">
    <property type="entry name" value="FATTY ACID SYNTHASE"/>
    <property type="match status" value="1"/>
</dbReference>
<gene>
    <name evidence="6" type="ORF">F4560_003021</name>
</gene>
<dbReference type="Gene3D" id="1.10.1200.10">
    <property type="entry name" value="ACP-like"/>
    <property type="match status" value="2"/>
</dbReference>
<evidence type="ECO:0000256" key="4">
    <source>
        <dbReference type="SAM" id="MobiDB-lite"/>
    </source>
</evidence>
<dbReference type="RefSeq" id="WP_184920512.1">
    <property type="nucleotide sequence ID" value="NZ_JACHMO010000001.1"/>
</dbReference>
<dbReference type="PROSITE" id="PS00455">
    <property type="entry name" value="AMP_BINDING"/>
    <property type="match status" value="1"/>
</dbReference>
<comment type="caution">
    <text evidence="6">The sequence shown here is derived from an EMBL/GenBank/DDBJ whole genome shotgun (WGS) entry which is preliminary data.</text>
</comment>
<dbReference type="CDD" id="cd19531">
    <property type="entry name" value="LCL_NRPS-like"/>
    <property type="match status" value="1"/>
</dbReference>
<dbReference type="GO" id="GO:0044550">
    <property type="term" value="P:secondary metabolite biosynthetic process"/>
    <property type="evidence" value="ECO:0007669"/>
    <property type="project" value="TreeGrafter"/>
</dbReference>
<evidence type="ECO:0000256" key="2">
    <source>
        <dbReference type="ARBA" id="ARBA00022450"/>
    </source>
</evidence>
<evidence type="ECO:0000259" key="5">
    <source>
        <dbReference type="PROSITE" id="PS50075"/>
    </source>
</evidence>
<dbReference type="GO" id="GO:0031177">
    <property type="term" value="F:phosphopantetheine binding"/>
    <property type="evidence" value="ECO:0007669"/>
    <property type="project" value="InterPro"/>
</dbReference>
<dbReference type="InterPro" id="IPR020806">
    <property type="entry name" value="PKS_PP-bd"/>
</dbReference>
<dbReference type="Pfam" id="PF00668">
    <property type="entry name" value="Condensation"/>
    <property type="match status" value="1"/>
</dbReference>
<feature type="region of interest" description="Disordered" evidence="4">
    <location>
        <begin position="116"/>
        <end position="135"/>
    </location>
</feature>
<dbReference type="CDD" id="cd05930">
    <property type="entry name" value="A_NRPS"/>
    <property type="match status" value="1"/>
</dbReference>
<dbReference type="Gene3D" id="3.40.50.12780">
    <property type="entry name" value="N-terminal domain of ligase-like"/>
    <property type="match status" value="1"/>
</dbReference>
<dbReference type="GO" id="GO:0008610">
    <property type="term" value="P:lipid biosynthetic process"/>
    <property type="evidence" value="ECO:0007669"/>
    <property type="project" value="UniProtKB-ARBA"/>
</dbReference>
<proteinExistence type="predicted"/>
<sequence length="1125" mass="121351">MVLLLPQLILERAREHPDAPAVLSAEGDLTYGALVERAGRIAGALRSLGVGAESVVGVLVRPGPELVAILLGTWLAGGCYLPLDPLHPARRLRRAVALAGARTVVADRPLSDVDLPPDVTVRRPDQLDHPDADAVDPYAVRTGSRDAAYMIFTSGSTGEPKGAVVEHAGIANVVRWSVHRLGLSPADRLLQKTPLTFDAAQWEVFAPLACGAAVTVAGTEAGRDPAALVQAVLDRRATVLQVVPSMLRLLAADPEFGRCDSLRMICAGGEELRAELCQRVLSRLDVEIWNLYGPAECSIDVAAGRFDPAQHTGTVPIGRPVDDVRCLLLTPDGRPAATGEVAELHVCGVGVGRGYRGDPALTAQRFLPDVTGPAGARMYRTGDLARERPDGSLEFVGRADAQVKVNGIRIEPGEVEAAVLTHPGVVDAAVRAVVDQSGAARLAAYVVTTPDGSVDDLAAHVRDHLPPSLVPTVVTEVAALPRTSSGKIDRARLPEPDWTLAPAGPRPLTPLQRIVRDAWRQVLGVADGIGPDDDFFRVGGHSLMMTRLAPRLVEASGLDLDVADLYRAMTVRAQADVLARAMAARPVPRLPDGARLPLSPAQERFWLLDRMRPGSPEYLLPVVVRLPAGIPADTVRQALTRLAERHDVLRSRYLMDADGLHAVVDVAPTVALRVASTADRVADVLAAEFATGFDLRHGPLWRSVLLPGAGDAKLLLVLHHVIGDGWSAGLLDRETRELVAASAEGRAPRLPELPLRYVDVVAWQRARTGPQQQADDVEYWRRELAGLPVLDLTGGRARDPRRRTDGAAVALDIPAETAGPLLELGREAGATPFMTFLAVWSLVLAHSSGQWDFGVATPHAGRTRPESHDLVGPFVNTVVIRPRLTPELTFSDALRHVQRTCRAAFAHHATPFEAVVEAVRPQPDPARTPLFQVLFAFVDGLLGERPHDDDVDLVRDAWSVARTDLTLTMWRHDDGRFGCALEYATALYDRAAVDALLRRLRQAAAWCAARPDVPLGDLDLDLDGVADDRPPMSPHRRTILGLFRELLQRQDIGVDQSFFDEGGTSLHAARLLWSVENAFGVEVPMRAIFDQPTAAGLAAVVEELVRAEIDDMRVPSSGPREENTR</sequence>
<keyword evidence="3" id="KW-0597">Phosphoprotein</keyword>
<dbReference type="Gene3D" id="3.30.559.10">
    <property type="entry name" value="Chloramphenicol acetyltransferase-like domain"/>
    <property type="match status" value="1"/>
</dbReference>
<dbReference type="GO" id="GO:0043041">
    <property type="term" value="P:amino acid activation for nonribosomal peptide biosynthetic process"/>
    <property type="evidence" value="ECO:0007669"/>
    <property type="project" value="TreeGrafter"/>
</dbReference>
<dbReference type="GO" id="GO:0005737">
    <property type="term" value="C:cytoplasm"/>
    <property type="evidence" value="ECO:0007669"/>
    <property type="project" value="TreeGrafter"/>
</dbReference>
<organism evidence="6 7">
    <name type="scientific">Saccharothrix ecbatanensis</name>
    <dbReference type="NCBI Taxonomy" id="1105145"/>
    <lineage>
        <taxon>Bacteria</taxon>
        <taxon>Bacillati</taxon>
        <taxon>Actinomycetota</taxon>
        <taxon>Actinomycetes</taxon>
        <taxon>Pseudonocardiales</taxon>
        <taxon>Pseudonocardiaceae</taxon>
        <taxon>Saccharothrix</taxon>
    </lineage>
</organism>
<dbReference type="InterPro" id="IPR001242">
    <property type="entry name" value="Condensation_dom"/>
</dbReference>
<dbReference type="InterPro" id="IPR010071">
    <property type="entry name" value="AA_adenyl_dom"/>
</dbReference>
<evidence type="ECO:0000313" key="6">
    <source>
        <dbReference type="EMBL" id="MBB5803253.1"/>
    </source>
</evidence>
<dbReference type="InterPro" id="IPR045851">
    <property type="entry name" value="AMP-bd_C_sf"/>
</dbReference>
<dbReference type="AlphaFoldDB" id="A0A7W9HJ53"/>
<dbReference type="EMBL" id="JACHMO010000001">
    <property type="protein sequence ID" value="MBB5803253.1"/>
    <property type="molecule type" value="Genomic_DNA"/>
</dbReference>
<dbReference type="PROSITE" id="PS50075">
    <property type="entry name" value="CARRIER"/>
    <property type="match status" value="2"/>
</dbReference>
<accession>A0A7W9HJ53</accession>
<dbReference type="InterPro" id="IPR023213">
    <property type="entry name" value="CAT-like_dom_sf"/>
</dbReference>
<dbReference type="InterPro" id="IPR009081">
    <property type="entry name" value="PP-bd_ACP"/>
</dbReference>
<evidence type="ECO:0000313" key="7">
    <source>
        <dbReference type="Proteomes" id="UP000552097"/>
    </source>
</evidence>
<keyword evidence="2" id="KW-0596">Phosphopantetheine</keyword>
<dbReference type="InterPro" id="IPR000873">
    <property type="entry name" value="AMP-dep_synth/lig_dom"/>
</dbReference>
<feature type="compositionally biased region" description="Basic and acidic residues" evidence="4">
    <location>
        <begin position="120"/>
        <end position="132"/>
    </location>
</feature>
<dbReference type="GO" id="GO:0003824">
    <property type="term" value="F:catalytic activity"/>
    <property type="evidence" value="ECO:0007669"/>
    <property type="project" value="InterPro"/>
</dbReference>
<dbReference type="InterPro" id="IPR025110">
    <property type="entry name" value="AMP-bd_C"/>
</dbReference>
<reference evidence="6 7" key="1">
    <citation type="submission" date="2020-08" db="EMBL/GenBank/DDBJ databases">
        <title>Sequencing the genomes of 1000 actinobacteria strains.</title>
        <authorList>
            <person name="Klenk H.-P."/>
        </authorList>
    </citation>
    <scope>NUCLEOTIDE SEQUENCE [LARGE SCALE GENOMIC DNA]</scope>
    <source>
        <strain evidence="6 7">DSM 45486</strain>
    </source>
</reference>
<feature type="domain" description="Carrier" evidence="5">
    <location>
        <begin position="506"/>
        <end position="582"/>
    </location>
</feature>
<dbReference type="InterPro" id="IPR036736">
    <property type="entry name" value="ACP-like_sf"/>
</dbReference>
<feature type="domain" description="Carrier" evidence="5">
    <location>
        <begin position="1030"/>
        <end position="1105"/>
    </location>
</feature>
<dbReference type="NCBIfam" id="TIGR01733">
    <property type="entry name" value="AA-adenyl-dom"/>
    <property type="match status" value="1"/>
</dbReference>
<dbReference type="InterPro" id="IPR042099">
    <property type="entry name" value="ANL_N_sf"/>
</dbReference>
<comment type="cofactor">
    <cofactor evidence="1">
        <name>pantetheine 4'-phosphate</name>
        <dbReference type="ChEBI" id="CHEBI:47942"/>
    </cofactor>
</comment>
<dbReference type="SUPFAM" id="SSF52777">
    <property type="entry name" value="CoA-dependent acyltransferases"/>
    <property type="match status" value="2"/>
</dbReference>
<dbReference type="SUPFAM" id="SSF56801">
    <property type="entry name" value="Acetyl-CoA synthetase-like"/>
    <property type="match status" value="1"/>
</dbReference>
<keyword evidence="7" id="KW-1185">Reference proteome</keyword>
<name>A0A7W9HJ53_9PSEU</name>
<dbReference type="PANTHER" id="PTHR45527">
    <property type="entry name" value="NONRIBOSOMAL PEPTIDE SYNTHETASE"/>
    <property type="match status" value="1"/>
</dbReference>
<protein>
    <submittedName>
        <fullName evidence="6">Amino acid adenylation domain-containing protein</fullName>
    </submittedName>
</protein>
<evidence type="ECO:0000256" key="1">
    <source>
        <dbReference type="ARBA" id="ARBA00001957"/>
    </source>
</evidence>
<dbReference type="SMART" id="SM00823">
    <property type="entry name" value="PKS_PP"/>
    <property type="match status" value="2"/>
</dbReference>
<dbReference type="Pfam" id="PF13193">
    <property type="entry name" value="AMP-binding_C"/>
    <property type="match status" value="1"/>
</dbReference>
<evidence type="ECO:0000256" key="3">
    <source>
        <dbReference type="ARBA" id="ARBA00022553"/>
    </source>
</evidence>
<dbReference type="Gene3D" id="3.30.300.30">
    <property type="match status" value="1"/>
</dbReference>
<dbReference type="Pfam" id="PF00501">
    <property type="entry name" value="AMP-binding"/>
    <property type="match status" value="1"/>
</dbReference>
<dbReference type="Gene3D" id="3.30.559.30">
    <property type="entry name" value="Nonribosomal peptide synthetase, condensation domain"/>
    <property type="match status" value="1"/>
</dbReference>
<dbReference type="InterPro" id="IPR020845">
    <property type="entry name" value="AMP-binding_CS"/>
</dbReference>
<dbReference type="Pfam" id="PF00550">
    <property type="entry name" value="PP-binding"/>
    <property type="match status" value="2"/>
</dbReference>
<dbReference type="SUPFAM" id="SSF47336">
    <property type="entry name" value="ACP-like"/>
    <property type="match status" value="2"/>
</dbReference>